<name>A0A562SPB5_9HYPH</name>
<dbReference type="SUPFAM" id="SSF51905">
    <property type="entry name" value="FAD/NAD(P)-binding domain"/>
    <property type="match status" value="1"/>
</dbReference>
<dbReference type="GO" id="GO:0004497">
    <property type="term" value="F:monooxygenase activity"/>
    <property type="evidence" value="ECO:0007669"/>
    <property type="project" value="UniProtKB-KW"/>
</dbReference>
<evidence type="ECO:0000256" key="7">
    <source>
        <dbReference type="ARBA" id="ARBA00023033"/>
    </source>
</evidence>
<dbReference type="InterPro" id="IPR051205">
    <property type="entry name" value="UbiH/COQ6_monooxygenase"/>
</dbReference>
<protein>
    <submittedName>
        <fullName evidence="9">2-octaprenyl-3-methyl-6-methoxy-1,4-benzoquinol hydroxylase</fullName>
    </submittedName>
</protein>
<dbReference type="AlphaFoldDB" id="A0A562SPB5"/>
<evidence type="ECO:0000256" key="2">
    <source>
        <dbReference type="ARBA" id="ARBA00004749"/>
    </source>
</evidence>
<dbReference type="NCBIfam" id="NF005599">
    <property type="entry name" value="PRK07333.1"/>
    <property type="match status" value="1"/>
</dbReference>
<dbReference type="PROSITE" id="PS01304">
    <property type="entry name" value="UBIH"/>
    <property type="match status" value="1"/>
</dbReference>
<evidence type="ECO:0000313" key="10">
    <source>
        <dbReference type="Proteomes" id="UP000320593"/>
    </source>
</evidence>
<dbReference type="PANTHER" id="PTHR43876:SF7">
    <property type="entry name" value="UBIQUINONE BIOSYNTHESIS MONOOXYGENASE COQ6, MITOCHONDRIAL"/>
    <property type="match status" value="1"/>
</dbReference>
<evidence type="ECO:0000256" key="3">
    <source>
        <dbReference type="ARBA" id="ARBA00005349"/>
    </source>
</evidence>
<keyword evidence="4" id="KW-0285">Flavoprotein</keyword>
<evidence type="ECO:0000256" key="1">
    <source>
        <dbReference type="ARBA" id="ARBA00001974"/>
    </source>
</evidence>
<comment type="cofactor">
    <cofactor evidence="1">
        <name>FAD</name>
        <dbReference type="ChEBI" id="CHEBI:57692"/>
    </cofactor>
</comment>
<dbReference type="RefSeq" id="WP_145345465.1">
    <property type="nucleotide sequence ID" value="NZ_SMLY01000078.1"/>
</dbReference>
<keyword evidence="5" id="KW-0274">FAD</keyword>
<gene>
    <name evidence="9" type="ORF">JM93_03288</name>
</gene>
<dbReference type="OrthoDB" id="9796623at2"/>
<comment type="pathway">
    <text evidence="2">Cofactor biosynthesis; ubiquinone biosynthesis.</text>
</comment>
<dbReference type="GO" id="GO:0016705">
    <property type="term" value="F:oxidoreductase activity, acting on paired donors, with incorporation or reduction of molecular oxygen"/>
    <property type="evidence" value="ECO:0007669"/>
    <property type="project" value="InterPro"/>
</dbReference>
<dbReference type="EMBL" id="VLLF01000008">
    <property type="protein sequence ID" value="TWI82774.1"/>
    <property type="molecule type" value="Genomic_DNA"/>
</dbReference>
<accession>A0A562SPB5</accession>
<dbReference type="PANTHER" id="PTHR43876">
    <property type="entry name" value="UBIQUINONE BIOSYNTHESIS MONOOXYGENASE COQ6, MITOCHONDRIAL"/>
    <property type="match status" value="1"/>
</dbReference>
<dbReference type="InterPro" id="IPR002938">
    <property type="entry name" value="FAD-bd"/>
</dbReference>
<evidence type="ECO:0000256" key="6">
    <source>
        <dbReference type="ARBA" id="ARBA00023002"/>
    </source>
</evidence>
<keyword evidence="7" id="KW-0503">Monooxygenase</keyword>
<organism evidence="9 10">
    <name type="scientific">Roseibium hamelinense</name>
    <dbReference type="NCBI Taxonomy" id="150831"/>
    <lineage>
        <taxon>Bacteria</taxon>
        <taxon>Pseudomonadati</taxon>
        <taxon>Pseudomonadota</taxon>
        <taxon>Alphaproteobacteria</taxon>
        <taxon>Hyphomicrobiales</taxon>
        <taxon>Stappiaceae</taxon>
        <taxon>Roseibium</taxon>
    </lineage>
</organism>
<dbReference type="Gene3D" id="3.50.50.60">
    <property type="entry name" value="FAD/NAD(P)-binding domain"/>
    <property type="match status" value="2"/>
</dbReference>
<dbReference type="InterPro" id="IPR018168">
    <property type="entry name" value="Ubi_Hdrlase_CS"/>
</dbReference>
<dbReference type="GO" id="GO:0006744">
    <property type="term" value="P:ubiquinone biosynthetic process"/>
    <property type="evidence" value="ECO:0007669"/>
    <property type="project" value="UniProtKB-UniPathway"/>
</dbReference>
<dbReference type="InterPro" id="IPR036188">
    <property type="entry name" value="FAD/NAD-bd_sf"/>
</dbReference>
<evidence type="ECO:0000256" key="5">
    <source>
        <dbReference type="ARBA" id="ARBA00022827"/>
    </source>
</evidence>
<keyword evidence="6" id="KW-0560">Oxidoreductase</keyword>
<comment type="similarity">
    <text evidence="3">Belongs to the UbiH/COQ6 family.</text>
</comment>
<dbReference type="GO" id="GO:0110142">
    <property type="term" value="C:ubiquinone biosynthesis complex"/>
    <property type="evidence" value="ECO:0007669"/>
    <property type="project" value="UniProtKB-ARBA"/>
</dbReference>
<evidence type="ECO:0000313" key="9">
    <source>
        <dbReference type="EMBL" id="TWI82774.1"/>
    </source>
</evidence>
<dbReference type="Pfam" id="PF01494">
    <property type="entry name" value="FAD_binding_3"/>
    <property type="match status" value="1"/>
</dbReference>
<dbReference type="UniPathway" id="UPA00232"/>
<dbReference type="InterPro" id="IPR010971">
    <property type="entry name" value="UbiH/COQ6"/>
</dbReference>
<evidence type="ECO:0000259" key="8">
    <source>
        <dbReference type="Pfam" id="PF01494"/>
    </source>
</evidence>
<feature type="domain" description="FAD-binding" evidence="8">
    <location>
        <begin position="11"/>
        <end position="346"/>
    </location>
</feature>
<reference evidence="9 10" key="1">
    <citation type="submission" date="2019-07" db="EMBL/GenBank/DDBJ databases">
        <title>Genomic Encyclopedia of Archaeal and Bacterial Type Strains, Phase II (KMG-II): from individual species to whole genera.</title>
        <authorList>
            <person name="Goeker M."/>
        </authorList>
    </citation>
    <scope>NUCLEOTIDE SEQUENCE [LARGE SCALE GENOMIC DNA]</scope>
    <source>
        <strain evidence="9 10">ATCC BAA-252</strain>
    </source>
</reference>
<dbReference type="GO" id="GO:0071949">
    <property type="term" value="F:FAD binding"/>
    <property type="evidence" value="ECO:0007669"/>
    <property type="project" value="InterPro"/>
</dbReference>
<evidence type="ECO:0000256" key="4">
    <source>
        <dbReference type="ARBA" id="ARBA00022630"/>
    </source>
</evidence>
<dbReference type="NCBIfam" id="TIGR01988">
    <property type="entry name" value="Ubi-OHases"/>
    <property type="match status" value="1"/>
</dbReference>
<sequence>MANANNADQRFDVVIAGGGYVGLSLSLALQKADPALSVAVVDPKPMDQLASDPRASAIAAAASRMLDQLGLWSELLPSAQPINEMIVTDSKLRDVVRPVFLTFDGEVTKGEPFAHMVPNGKMMPALHNAAKALGVQFFALDTALTFRSETTKTLVQLKSGASIEARLLVAADGVRSKLRSLAGIKTVHWDYGQSGIVTMVKHERPHDGRAEEHFLPAGPFAILPLPGNRSSLVWTEKTADAERLVKSDDFTFELELERRFGHHLGKIELGGPKNAYPLGLTLAREFVRPRFALIGDAAHGIHPIAGQGLNLGFKDVAALAEVIVDARRLGQDIGSSDVLERYQRWRRFDTLQMGIVTDVLNRLFSNDNDMLRAVRDFGLGLVDRMPGLKSQFISEASGFAGPAPKLLSGEPI</sequence>
<dbReference type="PRINTS" id="PR00420">
    <property type="entry name" value="RNGMNOXGNASE"/>
</dbReference>
<dbReference type="Proteomes" id="UP000320593">
    <property type="component" value="Unassembled WGS sequence"/>
</dbReference>
<proteinExistence type="inferred from homology"/>
<keyword evidence="10" id="KW-1185">Reference proteome</keyword>
<comment type="caution">
    <text evidence="9">The sequence shown here is derived from an EMBL/GenBank/DDBJ whole genome shotgun (WGS) entry which is preliminary data.</text>
</comment>
<dbReference type="FunFam" id="3.50.50.60:FF:000021">
    <property type="entry name" value="Ubiquinone biosynthesis monooxygenase COQ6"/>
    <property type="match status" value="1"/>
</dbReference>